<dbReference type="PROSITE" id="PS50109">
    <property type="entry name" value="HIS_KIN"/>
    <property type="match status" value="1"/>
</dbReference>
<evidence type="ECO:0000256" key="1">
    <source>
        <dbReference type="ARBA" id="ARBA00000085"/>
    </source>
</evidence>
<reference evidence="19 20" key="1">
    <citation type="submission" date="2019-10" db="EMBL/GenBank/DDBJ databases">
        <title>Description of Paenibacillus terricola sp. nov.</title>
        <authorList>
            <person name="Carlier A."/>
            <person name="Qi S."/>
        </authorList>
    </citation>
    <scope>NUCLEOTIDE SEQUENCE [LARGE SCALE GENOMIC DNA]</scope>
    <source>
        <strain evidence="19 20">LMG 31459</strain>
    </source>
</reference>
<comment type="catalytic activity">
    <reaction evidence="1">
        <text>ATP + protein L-histidine = ADP + protein N-phospho-L-histidine.</text>
        <dbReference type="EC" id="2.7.13.3"/>
    </reaction>
</comment>
<dbReference type="InterPro" id="IPR005467">
    <property type="entry name" value="His_kinase_dom"/>
</dbReference>
<evidence type="ECO:0000256" key="15">
    <source>
        <dbReference type="SAM" id="Phobius"/>
    </source>
</evidence>
<evidence type="ECO:0000259" key="16">
    <source>
        <dbReference type="PROSITE" id="PS50109"/>
    </source>
</evidence>
<dbReference type="InterPro" id="IPR003660">
    <property type="entry name" value="HAMP_dom"/>
</dbReference>
<dbReference type="Pfam" id="PF02518">
    <property type="entry name" value="HATPase_c"/>
    <property type="match status" value="1"/>
</dbReference>
<dbReference type="Pfam" id="PF00672">
    <property type="entry name" value="HAMP"/>
    <property type="match status" value="1"/>
</dbReference>
<dbReference type="InterPro" id="IPR011006">
    <property type="entry name" value="CheY-like_superfamily"/>
</dbReference>
<dbReference type="CDD" id="cd16922">
    <property type="entry name" value="HATPase_EvgS-ArcB-TorS-like"/>
    <property type="match status" value="1"/>
</dbReference>
<keyword evidence="4" id="KW-1003">Cell membrane</keyword>
<dbReference type="PROSITE" id="PS50885">
    <property type="entry name" value="HAMP"/>
    <property type="match status" value="1"/>
</dbReference>
<keyword evidence="5 12" id="KW-0597">Phosphoprotein</keyword>
<dbReference type="Proteomes" id="UP000596857">
    <property type="component" value="Unassembled WGS sequence"/>
</dbReference>
<dbReference type="InterPro" id="IPR001789">
    <property type="entry name" value="Sig_transdc_resp-reg_receiver"/>
</dbReference>
<evidence type="ECO:0000256" key="12">
    <source>
        <dbReference type="PROSITE-ProRule" id="PRU00169"/>
    </source>
</evidence>
<dbReference type="Gene3D" id="3.30.565.10">
    <property type="entry name" value="Histidine kinase-like ATPase, C-terminal domain"/>
    <property type="match status" value="1"/>
</dbReference>
<dbReference type="Pfam" id="PF00072">
    <property type="entry name" value="Response_reg"/>
    <property type="match status" value="1"/>
</dbReference>
<evidence type="ECO:0000313" key="19">
    <source>
        <dbReference type="EMBL" id="NOU81953.1"/>
    </source>
</evidence>
<feature type="compositionally biased region" description="Low complexity" evidence="14">
    <location>
        <begin position="762"/>
        <end position="772"/>
    </location>
</feature>
<evidence type="ECO:0000256" key="4">
    <source>
        <dbReference type="ARBA" id="ARBA00022475"/>
    </source>
</evidence>
<accession>A0ABX1YQ62</accession>
<evidence type="ECO:0000313" key="20">
    <source>
        <dbReference type="Proteomes" id="UP000596857"/>
    </source>
</evidence>
<dbReference type="SUPFAM" id="SSF55874">
    <property type="entry name" value="ATPase domain of HSP90 chaperone/DNA topoisomerase II/histidine kinase"/>
    <property type="match status" value="1"/>
</dbReference>
<dbReference type="PANTHER" id="PTHR45339:SF1">
    <property type="entry name" value="HYBRID SIGNAL TRANSDUCTION HISTIDINE KINASE J"/>
    <property type="match status" value="1"/>
</dbReference>
<comment type="caution">
    <text evidence="19">The sequence shown here is derived from an EMBL/GenBank/DDBJ whole genome shotgun (WGS) entry which is preliminary data.</text>
</comment>
<dbReference type="Gene3D" id="3.30.450.40">
    <property type="match status" value="1"/>
</dbReference>
<dbReference type="SMART" id="SM00448">
    <property type="entry name" value="REC"/>
    <property type="match status" value="1"/>
</dbReference>
<keyword evidence="10" id="KW-0902">Two-component regulatory system</keyword>
<evidence type="ECO:0000256" key="5">
    <source>
        <dbReference type="ARBA" id="ARBA00022553"/>
    </source>
</evidence>
<dbReference type="CDD" id="cd19410">
    <property type="entry name" value="HK9-like_sensor"/>
    <property type="match status" value="1"/>
</dbReference>
<dbReference type="PROSITE" id="PS50110">
    <property type="entry name" value="RESPONSE_REGULATORY"/>
    <property type="match status" value="1"/>
</dbReference>
<evidence type="ECO:0000256" key="2">
    <source>
        <dbReference type="ARBA" id="ARBA00004651"/>
    </source>
</evidence>
<keyword evidence="15" id="KW-0812">Transmembrane</keyword>
<feature type="transmembrane region" description="Helical" evidence="15">
    <location>
        <begin position="20"/>
        <end position="38"/>
    </location>
</feature>
<keyword evidence="7" id="KW-0547">Nucleotide-binding</keyword>
<evidence type="ECO:0000256" key="6">
    <source>
        <dbReference type="ARBA" id="ARBA00022679"/>
    </source>
</evidence>
<evidence type="ECO:0000256" key="9">
    <source>
        <dbReference type="ARBA" id="ARBA00022840"/>
    </source>
</evidence>
<keyword evidence="11 15" id="KW-0472">Membrane</keyword>
<dbReference type="InterPro" id="IPR036097">
    <property type="entry name" value="HisK_dim/P_sf"/>
</dbReference>
<proteinExistence type="predicted"/>
<dbReference type="SMART" id="SM00065">
    <property type="entry name" value="GAF"/>
    <property type="match status" value="1"/>
</dbReference>
<dbReference type="InterPro" id="IPR003018">
    <property type="entry name" value="GAF"/>
</dbReference>
<evidence type="ECO:0000259" key="17">
    <source>
        <dbReference type="PROSITE" id="PS50110"/>
    </source>
</evidence>
<dbReference type="InterPro" id="IPR003661">
    <property type="entry name" value="HisK_dim/P_dom"/>
</dbReference>
<dbReference type="Pfam" id="PF13185">
    <property type="entry name" value="GAF_2"/>
    <property type="match status" value="1"/>
</dbReference>
<dbReference type="SMART" id="SM00387">
    <property type="entry name" value="HATPase_c"/>
    <property type="match status" value="1"/>
</dbReference>
<dbReference type="PANTHER" id="PTHR45339">
    <property type="entry name" value="HYBRID SIGNAL TRANSDUCTION HISTIDINE KINASE J"/>
    <property type="match status" value="1"/>
</dbReference>
<dbReference type="InterPro" id="IPR007891">
    <property type="entry name" value="CHASE3"/>
</dbReference>
<keyword evidence="15" id="KW-1133">Transmembrane helix</keyword>
<dbReference type="SUPFAM" id="SSF47384">
    <property type="entry name" value="Homodimeric domain of signal transducing histidine kinase"/>
    <property type="match status" value="1"/>
</dbReference>
<dbReference type="PRINTS" id="PR00344">
    <property type="entry name" value="BCTRLSENSOR"/>
</dbReference>
<evidence type="ECO:0000256" key="14">
    <source>
        <dbReference type="SAM" id="MobiDB-lite"/>
    </source>
</evidence>
<evidence type="ECO:0000256" key="3">
    <source>
        <dbReference type="ARBA" id="ARBA00012438"/>
    </source>
</evidence>
<feature type="domain" description="HAMP" evidence="18">
    <location>
        <begin position="219"/>
        <end position="272"/>
    </location>
</feature>
<feature type="region of interest" description="Disordered" evidence="14">
    <location>
        <begin position="753"/>
        <end position="778"/>
    </location>
</feature>
<organism evidence="19 20">
    <name type="scientific">Paenibacillus phytohabitans</name>
    <dbReference type="NCBI Taxonomy" id="2654978"/>
    <lineage>
        <taxon>Bacteria</taxon>
        <taxon>Bacillati</taxon>
        <taxon>Bacillota</taxon>
        <taxon>Bacilli</taxon>
        <taxon>Bacillales</taxon>
        <taxon>Paenibacillaceae</taxon>
        <taxon>Paenibacillus</taxon>
    </lineage>
</organism>
<keyword evidence="13" id="KW-0175">Coiled coil</keyword>
<evidence type="ECO:0000256" key="11">
    <source>
        <dbReference type="ARBA" id="ARBA00023136"/>
    </source>
</evidence>
<keyword evidence="9" id="KW-0067">ATP-binding</keyword>
<dbReference type="InterPro" id="IPR004358">
    <property type="entry name" value="Sig_transdc_His_kin-like_C"/>
</dbReference>
<evidence type="ECO:0000259" key="18">
    <source>
        <dbReference type="PROSITE" id="PS50885"/>
    </source>
</evidence>
<dbReference type="SUPFAM" id="SSF55781">
    <property type="entry name" value="GAF domain-like"/>
    <property type="match status" value="1"/>
</dbReference>
<dbReference type="InterPro" id="IPR029016">
    <property type="entry name" value="GAF-like_dom_sf"/>
</dbReference>
<dbReference type="Gene3D" id="6.10.340.10">
    <property type="match status" value="1"/>
</dbReference>
<keyword evidence="8" id="KW-0418">Kinase</keyword>
<keyword evidence="20" id="KW-1185">Reference proteome</keyword>
<name>A0ABX1YQ62_9BACL</name>
<keyword evidence="6" id="KW-0808">Transferase</keyword>
<feature type="coiled-coil region" evidence="13">
    <location>
        <begin position="443"/>
        <end position="503"/>
    </location>
</feature>
<dbReference type="CDD" id="cd00082">
    <property type="entry name" value="HisKA"/>
    <property type="match status" value="1"/>
</dbReference>
<dbReference type="Pfam" id="PF05227">
    <property type="entry name" value="CHASE3"/>
    <property type="match status" value="1"/>
</dbReference>
<protein>
    <recommendedName>
        <fullName evidence="3">histidine kinase</fullName>
        <ecNumber evidence="3">2.7.13.3</ecNumber>
    </recommendedName>
</protein>
<dbReference type="Pfam" id="PF00512">
    <property type="entry name" value="HisKA"/>
    <property type="match status" value="1"/>
</dbReference>
<dbReference type="Gene3D" id="1.10.287.130">
    <property type="match status" value="1"/>
</dbReference>
<sequence length="918" mass="103181">MGVGPLPEKHAWSLKIRGKIALGYVIILLMLGLFLVIVSNRITSLEKETVFLSDHDIEVHELTYQIEKNVLDMETGQRGYALTGDESYLEPYNNGLVEWRINFAKLNGLIIDNPEQVGNLNNISDNIEKWIDEAGQYVVDLKRNGQNETVSAFFRNDAGKIVIDAIRSQSDYFRDIERTLTNERISNLKDSNHKLLITMYILWGLVALLASLITYLLSASIVNPLHSVIRAINEIASGGNKSERIKVKTFDEIYELGEATNGLLDTVQRDQWNSEQLTSMSIALQETTDMAALCRIFINRLSLMLEMQYATIFVLNRDELFERMYSYAGAENKEARLSGDLVQPGAGLIGQCALDQRVNIIEHLPEDYVYISSGLGRTAPRFAVIAPIVFENKTVAVLEVAALTRWAPYHFELLNELLQMMGVTVNSVMTRMEIQKLLHDSQVMNEELQVQSEELQVQSEELQVQTEELQNQTSELLTVNKELEDQKSVAENAAIELERYNEQLELSSRYKSEFLANMSHELRTPLNSMLILSQLLTENRNHTLTEEEQGYASVIYNSGSDLLSMINDILDLSKVEAGKMLVEMDAVNLTELPSLLQGYFGKLAEGRNLEFEVNIGAGVPDLFFTDEMRMHQILRNLLSNAFKFTQHGSVSVDVHKLDSYSDMNYALNESLLSFAVKDTGIGISAENRELIFEAFRQADGTTARRFGGTGLGLSISLQLAKLLGGHISLESEEGAGSTFTLYLPCRELDSGEEPDSLLGQTQAAAASEQAESAGRETQVNSKDLLFEKEFQKLQGRTVLIVDDDARNIFALQKGLEPYEMNILTAQTGYECLQMVREQPDLDIVLLDIMMPNLDGYDTLSIIREELLLTELPIIAISAKTMKEDRERCLTAGASDFISKPVVMKDVVTRMCRWIQERA</sequence>
<feature type="domain" description="Histidine kinase" evidence="16">
    <location>
        <begin position="517"/>
        <end position="747"/>
    </location>
</feature>
<comment type="subcellular location">
    <subcellularLocation>
        <location evidence="2">Cell membrane</location>
        <topology evidence="2">Multi-pass membrane protein</topology>
    </subcellularLocation>
</comment>
<dbReference type="SMART" id="SM00388">
    <property type="entry name" value="HisKA"/>
    <property type="match status" value="1"/>
</dbReference>
<dbReference type="CDD" id="cd06225">
    <property type="entry name" value="HAMP"/>
    <property type="match status" value="1"/>
</dbReference>
<dbReference type="SUPFAM" id="SSF52172">
    <property type="entry name" value="CheY-like"/>
    <property type="match status" value="1"/>
</dbReference>
<evidence type="ECO:0000256" key="13">
    <source>
        <dbReference type="SAM" id="Coils"/>
    </source>
</evidence>
<dbReference type="EC" id="2.7.13.3" evidence="3"/>
<evidence type="ECO:0000256" key="7">
    <source>
        <dbReference type="ARBA" id="ARBA00022741"/>
    </source>
</evidence>
<feature type="domain" description="Response regulatory" evidence="17">
    <location>
        <begin position="797"/>
        <end position="914"/>
    </location>
</feature>
<dbReference type="Gene3D" id="3.40.50.2300">
    <property type="match status" value="1"/>
</dbReference>
<feature type="modified residue" description="4-aspartylphosphate" evidence="12">
    <location>
        <position position="847"/>
    </location>
</feature>
<evidence type="ECO:0000256" key="10">
    <source>
        <dbReference type="ARBA" id="ARBA00023012"/>
    </source>
</evidence>
<dbReference type="EMBL" id="WHOB01000069">
    <property type="protein sequence ID" value="NOU81953.1"/>
    <property type="molecule type" value="Genomic_DNA"/>
</dbReference>
<feature type="transmembrane region" description="Helical" evidence="15">
    <location>
        <begin position="195"/>
        <end position="217"/>
    </location>
</feature>
<dbReference type="CDD" id="cd17546">
    <property type="entry name" value="REC_hyHK_CKI1_RcsC-like"/>
    <property type="match status" value="1"/>
</dbReference>
<gene>
    <name evidence="19" type="ORF">GC101_24115</name>
</gene>
<dbReference type="InterPro" id="IPR036890">
    <property type="entry name" value="HATPase_C_sf"/>
</dbReference>
<dbReference type="InterPro" id="IPR003594">
    <property type="entry name" value="HATPase_dom"/>
</dbReference>
<evidence type="ECO:0000256" key="8">
    <source>
        <dbReference type="ARBA" id="ARBA00022777"/>
    </source>
</evidence>